<evidence type="ECO:0000313" key="3">
    <source>
        <dbReference type="Proteomes" id="UP000187012"/>
    </source>
</evidence>
<proteinExistence type="predicted"/>
<gene>
    <name evidence="2" type="ORF">BN2475_100169</name>
</gene>
<reference evidence="2 3" key="1">
    <citation type="submission" date="2016-12" db="EMBL/GenBank/DDBJ databases">
        <authorList>
            <person name="Song W.-J."/>
            <person name="Kurnit D.M."/>
        </authorList>
    </citation>
    <scope>NUCLEOTIDE SEQUENCE [LARGE SCALE GENOMIC DNA]</scope>
    <source>
        <strain evidence="2 3">STM7296</strain>
    </source>
</reference>
<accession>A0A1N7RPZ3</accession>
<feature type="region of interest" description="Disordered" evidence="1">
    <location>
        <begin position="1"/>
        <end position="29"/>
    </location>
</feature>
<protein>
    <submittedName>
        <fullName evidence="2">Uncharacterized protein</fullName>
    </submittedName>
</protein>
<organism evidence="2 3">
    <name type="scientific">Paraburkholderia ribeironis</name>
    <dbReference type="NCBI Taxonomy" id="1247936"/>
    <lineage>
        <taxon>Bacteria</taxon>
        <taxon>Pseudomonadati</taxon>
        <taxon>Pseudomonadota</taxon>
        <taxon>Betaproteobacteria</taxon>
        <taxon>Burkholderiales</taxon>
        <taxon>Burkholderiaceae</taxon>
        <taxon>Paraburkholderia</taxon>
    </lineage>
</organism>
<keyword evidence="3" id="KW-1185">Reference proteome</keyword>
<sequence>MRHKGLRGPRATRATQNRRPKKKAAQPSRRAAQILLDVISVAMNDTRGGFFTASVISLQKFDATLQSCIHVGSKAPPSRGLGVIGRPI</sequence>
<name>A0A1N7RPZ3_9BURK</name>
<dbReference type="Proteomes" id="UP000187012">
    <property type="component" value="Unassembled WGS sequence"/>
</dbReference>
<dbReference type="AlphaFoldDB" id="A0A1N7RPZ3"/>
<evidence type="ECO:0000256" key="1">
    <source>
        <dbReference type="SAM" id="MobiDB-lite"/>
    </source>
</evidence>
<evidence type="ECO:0000313" key="2">
    <source>
        <dbReference type="EMBL" id="SIT37201.1"/>
    </source>
</evidence>
<dbReference type="EMBL" id="CYGX02000010">
    <property type="protein sequence ID" value="SIT37201.1"/>
    <property type="molecule type" value="Genomic_DNA"/>
</dbReference>
<dbReference type="STRING" id="1247936.BN2475_100169"/>